<dbReference type="Proteomes" id="UP000783686">
    <property type="component" value="Unassembled WGS sequence"/>
</dbReference>
<protein>
    <recommendedName>
        <fullName evidence="10">PAP-associated domain-containing protein</fullName>
    </recommendedName>
</protein>
<evidence type="ECO:0008006" key="10">
    <source>
        <dbReference type="Google" id="ProtNLM"/>
    </source>
</evidence>
<comment type="cofactor">
    <cofactor evidence="1">
        <name>Mn(2+)</name>
        <dbReference type="ChEBI" id="CHEBI:29035"/>
    </cofactor>
</comment>
<keyword evidence="3" id="KW-0808">Transferase</keyword>
<dbReference type="SUPFAM" id="SSF81631">
    <property type="entry name" value="PAP/OAS1 substrate-binding domain"/>
    <property type="match status" value="1"/>
</dbReference>
<dbReference type="InterPro" id="IPR043519">
    <property type="entry name" value="NT_sf"/>
</dbReference>
<keyword evidence="5" id="KW-0460">Magnesium</keyword>
<dbReference type="GO" id="GO:1990817">
    <property type="term" value="F:poly(A) RNA polymerase activity"/>
    <property type="evidence" value="ECO:0007669"/>
    <property type="project" value="UniProtKB-ARBA"/>
</dbReference>
<dbReference type="Pfam" id="PF22600">
    <property type="entry name" value="MTPAP-like_central"/>
    <property type="match status" value="1"/>
</dbReference>
<keyword evidence="4" id="KW-0479">Metal-binding</keyword>
<dbReference type="EMBL" id="CAJFCW020000005">
    <property type="protein sequence ID" value="CAG9118908.1"/>
    <property type="molecule type" value="Genomic_DNA"/>
</dbReference>
<dbReference type="InterPro" id="IPR002058">
    <property type="entry name" value="PAP_assoc"/>
</dbReference>
<comment type="caution">
    <text evidence="8">The sequence shown here is derived from an EMBL/GenBank/DDBJ whole genome shotgun (WGS) entry which is preliminary data.</text>
</comment>
<dbReference type="PANTHER" id="PTHR12271">
    <property type="entry name" value="POLY A POLYMERASE CID PAP -RELATED"/>
    <property type="match status" value="1"/>
</dbReference>
<proteinExistence type="predicted"/>
<evidence type="ECO:0000256" key="4">
    <source>
        <dbReference type="ARBA" id="ARBA00022723"/>
    </source>
</evidence>
<feature type="domain" description="PAP-associated" evidence="6">
    <location>
        <begin position="291"/>
        <end position="329"/>
    </location>
</feature>
<keyword evidence="9" id="KW-1185">Reference proteome</keyword>
<feature type="domain" description="Poly(A) RNA polymerase mitochondrial-like central palm" evidence="7">
    <location>
        <begin position="71"/>
        <end position="210"/>
    </location>
</feature>
<evidence type="ECO:0000256" key="1">
    <source>
        <dbReference type="ARBA" id="ARBA00001936"/>
    </source>
</evidence>
<dbReference type="OrthoDB" id="434989at2759"/>
<comment type="cofactor">
    <cofactor evidence="2">
        <name>Mg(2+)</name>
        <dbReference type="ChEBI" id="CHEBI:18420"/>
    </cofactor>
</comment>
<dbReference type="GO" id="GO:0046872">
    <property type="term" value="F:metal ion binding"/>
    <property type="evidence" value="ECO:0007669"/>
    <property type="project" value="UniProtKB-KW"/>
</dbReference>
<dbReference type="GO" id="GO:0031123">
    <property type="term" value="P:RNA 3'-end processing"/>
    <property type="evidence" value="ECO:0007669"/>
    <property type="project" value="TreeGrafter"/>
</dbReference>
<sequence>MAGTATRIFAKRTASTSKHVIIQNPAVSAPYSEEKPVMLPFLTPQQIRLEYNKEIRRLDKGLWLAEKKRKKLIKDQMEHQTRVKNLIENVVCGDSGRSRLIPVGSLATGLSMGDSSDFDFCLIPKDAEFYKDFFHNHNFKRVFMDSVMELLAQLHRHDPDLAYSQDPFPLYRARVPLICCYFISGLSIDVQFPDENFHAIRNTNLIRHYCAADPRFGLLYMYVRTVFNRLGVRNSKDGLLSSYHILLLVVHFLQSRTAPPVLPVLNITHNDKVGKLPSNQLIDWKSENKSSVGELAVEFMEYYSTLDTQTTAIQIRYGRTVKKRQLPGDTRLLMYDPYSNITVARGPKISDTLKIGSTYLYNRMCRGMYLDTFPEFPEANDFKLLL</sequence>
<dbReference type="PANTHER" id="PTHR12271:SF12">
    <property type="entry name" value="POLYMERASE NUCLEOTIDYL TRANSFERASE DOMAIN-CONTAINING PROTEIN"/>
    <property type="match status" value="1"/>
</dbReference>
<evidence type="ECO:0000256" key="2">
    <source>
        <dbReference type="ARBA" id="ARBA00001946"/>
    </source>
</evidence>
<dbReference type="EMBL" id="CAJFDH010000005">
    <property type="protein sequence ID" value="CAD5223826.1"/>
    <property type="molecule type" value="Genomic_DNA"/>
</dbReference>
<dbReference type="Gene3D" id="1.10.1410.10">
    <property type="match status" value="1"/>
</dbReference>
<dbReference type="AlphaFoldDB" id="A0A811L8G0"/>
<dbReference type="Proteomes" id="UP000614601">
    <property type="component" value="Unassembled WGS sequence"/>
</dbReference>
<organism evidence="8 9">
    <name type="scientific">Bursaphelenchus okinawaensis</name>
    <dbReference type="NCBI Taxonomy" id="465554"/>
    <lineage>
        <taxon>Eukaryota</taxon>
        <taxon>Metazoa</taxon>
        <taxon>Ecdysozoa</taxon>
        <taxon>Nematoda</taxon>
        <taxon>Chromadorea</taxon>
        <taxon>Rhabditida</taxon>
        <taxon>Tylenchina</taxon>
        <taxon>Tylenchomorpha</taxon>
        <taxon>Aphelenchoidea</taxon>
        <taxon>Aphelenchoididae</taxon>
        <taxon>Bursaphelenchus</taxon>
    </lineage>
</organism>
<reference evidence="8" key="1">
    <citation type="submission" date="2020-09" db="EMBL/GenBank/DDBJ databases">
        <authorList>
            <person name="Kikuchi T."/>
        </authorList>
    </citation>
    <scope>NUCLEOTIDE SEQUENCE</scope>
    <source>
        <strain evidence="8">SH1</strain>
    </source>
</reference>
<dbReference type="SUPFAM" id="SSF81301">
    <property type="entry name" value="Nucleotidyltransferase"/>
    <property type="match status" value="1"/>
</dbReference>
<evidence type="ECO:0000313" key="9">
    <source>
        <dbReference type="Proteomes" id="UP000614601"/>
    </source>
</evidence>
<dbReference type="Gene3D" id="3.30.460.10">
    <property type="entry name" value="Beta Polymerase, domain 2"/>
    <property type="match status" value="1"/>
</dbReference>
<evidence type="ECO:0000256" key="3">
    <source>
        <dbReference type="ARBA" id="ARBA00022679"/>
    </source>
</evidence>
<evidence type="ECO:0000313" key="8">
    <source>
        <dbReference type="EMBL" id="CAD5223826.1"/>
    </source>
</evidence>
<gene>
    <name evidence="8" type="ORF">BOKJ2_LOCUS10596</name>
</gene>
<evidence type="ECO:0000256" key="5">
    <source>
        <dbReference type="ARBA" id="ARBA00022842"/>
    </source>
</evidence>
<evidence type="ECO:0000259" key="7">
    <source>
        <dbReference type="Pfam" id="PF22600"/>
    </source>
</evidence>
<name>A0A811L8G0_9BILA</name>
<dbReference type="GO" id="GO:0050265">
    <property type="term" value="F:RNA uridylyltransferase activity"/>
    <property type="evidence" value="ECO:0007669"/>
    <property type="project" value="TreeGrafter"/>
</dbReference>
<evidence type="ECO:0000259" key="6">
    <source>
        <dbReference type="Pfam" id="PF03828"/>
    </source>
</evidence>
<dbReference type="Pfam" id="PF03828">
    <property type="entry name" value="PAP_assoc"/>
    <property type="match status" value="1"/>
</dbReference>
<dbReference type="InterPro" id="IPR054708">
    <property type="entry name" value="MTPAP-like_central"/>
</dbReference>
<accession>A0A811L8G0</accession>